<keyword evidence="8" id="KW-1185">Reference proteome</keyword>
<dbReference type="InterPro" id="IPR001849">
    <property type="entry name" value="PH_domain"/>
</dbReference>
<evidence type="ECO:0000256" key="2">
    <source>
        <dbReference type="ARBA" id="ARBA00022658"/>
    </source>
</evidence>
<feature type="domain" description="DH" evidence="5">
    <location>
        <begin position="597"/>
        <end position="787"/>
    </location>
</feature>
<dbReference type="InterPro" id="IPR001180">
    <property type="entry name" value="CNH_dom"/>
</dbReference>
<dbReference type="PROSITE" id="PS50010">
    <property type="entry name" value="DH_2"/>
    <property type="match status" value="1"/>
</dbReference>
<reference evidence="7 8" key="1">
    <citation type="submission" date="2020-12" db="EMBL/GenBank/DDBJ databases">
        <title>Metabolic potential, ecology and presence of endohyphal bacteria is reflected in genomic diversity of Mucoromycotina.</title>
        <authorList>
            <person name="Muszewska A."/>
            <person name="Okrasinska A."/>
            <person name="Steczkiewicz K."/>
            <person name="Drgas O."/>
            <person name="Orlowska M."/>
            <person name="Perlinska-Lenart U."/>
            <person name="Aleksandrzak-Piekarczyk T."/>
            <person name="Szatraj K."/>
            <person name="Zielenkiewicz U."/>
            <person name="Pilsyk S."/>
            <person name="Malc E."/>
            <person name="Mieczkowski P."/>
            <person name="Kruszewska J.S."/>
            <person name="Biernat P."/>
            <person name="Pawlowska J."/>
        </authorList>
    </citation>
    <scope>NUCLEOTIDE SEQUENCE [LARGE SCALE GENOMIC DNA]</scope>
    <source>
        <strain evidence="7 8">CBS 142.35</strain>
    </source>
</reference>
<feature type="compositionally biased region" description="Pro residues" evidence="3">
    <location>
        <begin position="110"/>
        <end position="123"/>
    </location>
</feature>
<evidence type="ECO:0008006" key="9">
    <source>
        <dbReference type="Google" id="ProtNLM"/>
    </source>
</evidence>
<feature type="compositionally biased region" description="Polar residues" evidence="3">
    <location>
        <begin position="22"/>
        <end position="35"/>
    </location>
</feature>
<gene>
    <name evidence="7" type="ORF">INT45_004457</name>
</gene>
<dbReference type="Proteomes" id="UP000646827">
    <property type="component" value="Unassembled WGS sequence"/>
</dbReference>
<evidence type="ECO:0000259" key="5">
    <source>
        <dbReference type="PROSITE" id="PS50010"/>
    </source>
</evidence>
<feature type="compositionally biased region" description="Basic and acidic residues" evidence="3">
    <location>
        <begin position="339"/>
        <end position="354"/>
    </location>
</feature>
<accession>A0A8H7S2V2</accession>
<dbReference type="EMBL" id="JAEPRB010000118">
    <property type="protein sequence ID" value="KAG2221148.1"/>
    <property type="molecule type" value="Genomic_DNA"/>
</dbReference>
<dbReference type="SUPFAM" id="SSF48065">
    <property type="entry name" value="DBL homology domain (DH-domain)"/>
    <property type="match status" value="1"/>
</dbReference>
<dbReference type="Gene3D" id="2.30.29.30">
    <property type="entry name" value="Pleckstrin-homology domain (PH domain)/Phosphotyrosine-binding domain (PTB)"/>
    <property type="match status" value="1"/>
</dbReference>
<feature type="domain" description="CNH" evidence="6">
    <location>
        <begin position="988"/>
        <end position="1300"/>
    </location>
</feature>
<evidence type="ECO:0000259" key="6">
    <source>
        <dbReference type="PROSITE" id="PS50219"/>
    </source>
</evidence>
<organism evidence="7 8">
    <name type="scientific">Circinella minor</name>
    <dbReference type="NCBI Taxonomy" id="1195481"/>
    <lineage>
        <taxon>Eukaryota</taxon>
        <taxon>Fungi</taxon>
        <taxon>Fungi incertae sedis</taxon>
        <taxon>Mucoromycota</taxon>
        <taxon>Mucoromycotina</taxon>
        <taxon>Mucoromycetes</taxon>
        <taxon>Mucorales</taxon>
        <taxon>Lichtheimiaceae</taxon>
        <taxon>Circinella</taxon>
    </lineage>
</organism>
<dbReference type="PANTHER" id="PTHR46572">
    <property type="entry name" value="RHO1 GDP-GTP EXCHANGE PROTEIN 1-RELATED"/>
    <property type="match status" value="1"/>
</dbReference>
<feature type="region of interest" description="Disordered" evidence="3">
    <location>
        <begin position="1113"/>
        <end position="1133"/>
    </location>
</feature>
<dbReference type="Pfam" id="PF15405">
    <property type="entry name" value="PH_5"/>
    <property type="match status" value="1"/>
</dbReference>
<dbReference type="InterPro" id="IPR000219">
    <property type="entry name" value="DH_dom"/>
</dbReference>
<dbReference type="Gene3D" id="1.20.900.10">
    <property type="entry name" value="Dbl homology (DH) domain"/>
    <property type="match status" value="1"/>
</dbReference>
<feature type="region of interest" description="Disordered" evidence="3">
    <location>
        <begin position="1"/>
        <end position="292"/>
    </location>
</feature>
<protein>
    <recommendedName>
        <fullName evidence="9">Rho1 guanine nucleotide exchange factor 1</fullName>
    </recommendedName>
</protein>
<dbReference type="Pfam" id="PF00780">
    <property type="entry name" value="CNH"/>
    <property type="match status" value="1"/>
</dbReference>
<dbReference type="InterPro" id="IPR035899">
    <property type="entry name" value="DBL_dom_sf"/>
</dbReference>
<feature type="compositionally biased region" description="Low complexity" evidence="3">
    <location>
        <begin position="263"/>
        <end position="276"/>
    </location>
</feature>
<keyword evidence="1" id="KW-0597">Phosphoprotein</keyword>
<feature type="domain" description="PH" evidence="4">
    <location>
        <begin position="822"/>
        <end position="956"/>
    </location>
</feature>
<dbReference type="Pfam" id="PF00621">
    <property type="entry name" value="RhoGEF"/>
    <property type="match status" value="1"/>
</dbReference>
<evidence type="ECO:0000313" key="7">
    <source>
        <dbReference type="EMBL" id="KAG2221148.1"/>
    </source>
</evidence>
<dbReference type="PROSITE" id="PS50219">
    <property type="entry name" value="CNH"/>
    <property type="match status" value="1"/>
</dbReference>
<evidence type="ECO:0000259" key="4">
    <source>
        <dbReference type="PROSITE" id="PS50003"/>
    </source>
</evidence>
<dbReference type="PROSITE" id="PS50003">
    <property type="entry name" value="PH_DOMAIN"/>
    <property type="match status" value="1"/>
</dbReference>
<dbReference type="CDD" id="cd00160">
    <property type="entry name" value="RhoGEF"/>
    <property type="match status" value="1"/>
</dbReference>
<dbReference type="InterPro" id="IPR041675">
    <property type="entry name" value="PH_5"/>
</dbReference>
<sequence length="1335" mass="151904">MAEYPEPHDRGLNEGVPEPNGFISSNHSSPLNSHAQIRPHDPGNYFSNNNGYEMPMPVNHQHTRTHSGGSMGAYPPSPMGMPPHIQQQPEQWRFSQGTRQPQHLNMPMPQAFPSPQVPPPYPPRHSMAPYPPMSGSQGYPPPYPPLRSEPSGLYNPPPHPENNVAPYPPTQPPEPTSPYPPVHSEPHSPYPPLHQDPPSPYPPPMHQQEPTSPYPPRHQEPASPYPPRHQEPPSPYPPVQQQQHQPPYPPPHQQPYPPTNAYPFPRVPLQQVPPQRTGFQMPAPGRWNRTQTYDQAVPYPPLEFMKAPSQDFISKYRPSTVQPSAVSVAEDDHREAIRKSLRRNDSSKHMHSDDSSDESDVEETPKKNKMYLSDKPLPPAPSEEEEETTLDNTNDTGIIVETVPAEGSTDPALLSVLSKAFATKMKEVVTLRELSCSTEYPDAFTGAEAVDTVYDLLCGLYPREHCVKVLNAMIQCKPQGLLEPVTETSQKSSHRQIVYDSLDETYRLRRVIPVGVFTGIAKCYVHGCEPGSQGCYAPRCPNKPHVYEKDVEPQEPLGRSTSMRSSIIYTEGMRSTENWGQRMDPEFYETIEPRERDRQEAMNEVTYGEEQYLKDLEIMHEYIVVPLGESGAIEPNMWPLFAKDVFNNYQELEKISSDLFEELFARQEEYEQDCVPGIADILLKHFGRFRDPFARYVPNVHLAEYIVALTRRSNKQFGQYLQMLQSNPHLNKQTFRHFLLRPVMRLQRYPLLLGAIIKKTDKESDEYETLMKCKEMVAEVASLCDYLSQGIKNRVEILTLNSALTCRQGEFYDLKLTDPQRKIYFRGDLKRDNSTLEVTEKYIHVVVLDHLVLLTKARETSESTEYKIWRRPIPIQMLFIHGITNEFSLPSLLSSRTSAMHSTYTSIRTQTTTRGQVPSLSLTLVHPGRHGGTYYLLCNNPEQKSQWLNAVKSAKENIKGQVDAFDLYSIDHSYFQREYDVLTTQDGPGRVTCTAPFVAVDGTQKLAIGTATGVYFKTVGGGRPRPIISLKNIMQLGVMQKYQILLVLADKELYAYPLNTLDNPKNIKSPESLAQIINDPVHFFQVGVCNGEDMLIYARQKTVSTMFTACKPTRKADQSNNSSSGRHRSARGLFSSHGSKSGWFSTYKEFSVGARATNLHFLKSKFAVVCERAFEIIDPEDLVDGHTIPDEHDPQFDFLEQRRDGLRPLAMYRVQGKFLMVYNKFAFYVNNRNQQLVPRDESSALLCEWESHPDDVVFQYPYVLAFDPRFIEIRHVETGDLVQMIPGNDCRLTYYNGNGNTGEPLVIEGCIVREKSQYQNIFRLQLNQDVQTKTA</sequence>
<dbReference type="PANTHER" id="PTHR46572:SF1">
    <property type="entry name" value="RHO1 GUANINE NUCLEOTIDE EXCHANGE FACTOR TUS1"/>
    <property type="match status" value="1"/>
</dbReference>
<dbReference type="SUPFAM" id="SSF50729">
    <property type="entry name" value="PH domain-like"/>
    <property type="match status" value="1"/>
</dbReference>
<feature type="compositionally biased region" description="Polar residues" evidence="3">
    <location>
        <begin position="85"/>
        <end position="103"/>
    </location>
</feature>
<proteinExistence type="predicted"/>
<dbReference type="InterPro" id="IPR011993">
    <property type="entry name" value="PH-like_dom_sf"/>
</dbReference>
<evidence type="ECO:0000313" key="8">
    <source>
        <dbReference type="Proteomes" id="UP000646827"/>
    </source>
</evidence>
<feature type="region of interest" description="Disordered" evidence="3">
    <location>
        <begin position="339"/>
        <end position="395"/>
    </location>
</feature>
<dbReference type="PRINTS" id="PR01217">
    <property type="entry name" value="PRICHEXTENSN"/>
</dbReference>
<keyword evidence="2" id="KW-0344">Guanine-nucleotide releasing factor</keyword>
<feature type="compositionally biased region" description="Pro residues" evidence="3">
    <location>
        <begin position="155"/>
        <end position="205"/>
    </location>
</feature>
<evidence type="ECO:0000256" key="3">
    <source>
        <dbReference type="SAM" id="MobiDB-lite"/>
    </source>
</evidence>
<feature type="compositionally biased region" description="Basic and acidic residues" evidence="3">
    <location>
        <begin position="1"/>
        <end position="12"/>
    </location>
</feature>
<evidence type="ECO:0000256" key="1">
    <source>
        <dbReference type="ARBA" id="ARBA00022553"/>
    </source>
</evidence>
<feature type="compositionally biased region" description="Pro residues" evidence="3">
    <location>
        <begin position="246"/>
        <end position="260"/>
    </location>
</feature>
<dbReference type="InterPro" id="IPR052233">
    <property type="entry name" value="Rho-type_GEFs"/>
</dbReference>
<name>A0A8H7S2V2_9FUNG</name>
<dbReference type="SMART" id="SM00036">
    <property type="entry name" value="CNH"/>
    <property type="match status" value="1"/>
</dbReference>
<dbReference type="SMART" id="SM00325">
    <property type="entry name" value="RhoGEF"/>
    <property type="match status" value="1"/>
</dbReference>
<feature type="compositionally biased region" description="Pro residues" evidence="3">
    <location>
        <begin position="223"/>
        <end position="238"/>
    </location>
</feature>
<comment type="caution">
    <text evidence="7">The sequence shown here is derived from an EMBL/GenBank/DDBJ whole genome shotgun (WGS) entry which is preliminary data.</text>
</comment>
<dbReference type="OrthoDB" id="2272012at2759"/>
<dbReference type="GO" id="GO:0005085">
    <property type="term" value="F:guanyl-nucleotide exchange factor activity"/>
    <property type="evidence" value="ECO:0007669"/>
    <property type="project" value="UniProtKB-KW"/>
</dbReference>